<accession>A0A427XFR1</accession>
<feature type="transmembrane region" description="Helical" evidence="2">
    <location>
        <begin position="492"/>
        <end position="516"/>
    </location>
</feature>
<dbReference type="PANTHER" id="PTHR34391:SF2">
    <property type="entry name" value="TRP C-TERMINAL DOMAIN-CONTAINING PROTEIN"/>
    <property type="match status" value="1"/>
</dbReference>
<feature type="compositionally biased region" description="Polar residues" evidence="1">
    <location>
        <begin position="200"/>
        <end position="215"/>
    </location>
</feature>
<evidence type="ECO:0000256" key="1">
    <source>
        <dbReference type="SAM" id="MobiDB-lite"/>
    </source>
</evidence>
<feature type="compositionally biased region" description="Low complexity" evidence="1">
    <location>
        <begin position="51"/>
        <end position="68"/>
    </location>
</feature>
<keyword evidence="4" id="KW-1185">Reference proteome</keyword>
<evidence type="ECO:0008006" key="5">
    <source>
        <dbReference type="Google" id="ProtNLM"/>
    </source>
</evidence>
<dbReference type="AlphaFoldDB" id="A0A427XFR1"/>
<protein>
    <recommendedName>
        <fullName evidence="5">TRP C-terminal domain-containing protein</fullName>
    </recommendedName>
</protein>
<dbReference type="PANTHER" id="PTHR34391">
    <property type="entry name" value="UPF0658 GOLGI APPARATUS MEMBRANE PROTEIN C1952.10C-RELATED"/>
    <property type="match status" value="1"/>
</dbReference>
<dbReference type="GeneID" id="39587835"/>
<name>A0A427XFR1_9TREE</name>
<feature type="region of interest" description="Disordered" evidence="1">
    <location>
        <begin position="1"/>
        <end position="343"/>
    </location>
</feature>
<keyword evidence="2" id="KW-0812">Transmembrane</keyword>
<feature type="transmembrane region" description="Helical" evidence="2">
    <location>
        <begin position="537"/>
        <end position="562"/>
    </location>
</feature>
<gene>
    <name evidence="3" type="ORF">EHS24_003292</name>
</gene>
<comment type="caution">
    <text evidence="3">The sequence shown here is derived from an EMBL/GenBank/DDBJ whole genome shotgun (WGS) entry which is preliminary data.</text>
</comment>
<dbReference type="EMBL" id="RSCE01000015">
    <property type="protein sequence ID" value="RSH77725.1"/>
    <property type="molecule type" value="Genomic_DNA"/>
</dbReference>
<evidence type="ECO:0000313" key="3">
    <source>
        <dbReference type="EMBL" id="RSH77725.1"/>
    </source>
</evidence>
<sequence length="713" mass="77501">MSQLRDVYSTSEVDSSGATTQPTAAKNDDTHRFTISDYLDQAQALGVNNDGPAAPSPSSSSSPTTSGPIARVQAGPSRPPRPDADLDIEAISSPPTSRQHFPLPPTSSTSTTRAQQTPLRTPPRQAHDVLGGLTSSGSGVLPPVVSRSTPPSSSSSQPLPPTTSPKSLTPPRLLRKPVRDPLGVMISPLGPGPEPYPNSPDGNASDISDSRTSQDVYVPQLTYPPQSRYPGYSDSRPAYMGGNNRPSPPRGPVAGHSTTSPTRPGMSMNQKQQSAFARQQTHQLPPGAAASGPPMTIDGALMSPTTQGVLSDDEDDDDDEKHAAPPLPEKSRNSVAAVPPAPVKLSRGDKAGVQLRKLIPASLACRLLLLTVFLEAVIDIAIQANILWRFQLEVDSAEESSDTTSSALEANKRRLPVYLYIFVTAHIVQLGLTVYAIRTRNTIQVIGLAIFNGLFVIYAGIEIEEIRNILGNTTPAANAQTTHNLLTLPLNVLTAIVIAVVAASEIAVVVLTWFIWREFGWRIYRFLGADLRIRRFYLQYQIFECICCFSFFFFAGFGVQFALLVLNNSDPEYIITWIMFPVLLVWLGLGVIAARRELMWGMVAFVTGLLCGTAYFIYKLVRIWTDRAKYSMVAKSLTAFGCLSLVMIILCTVYGSIVWHNFGRGLKEHVADKKKDKKEEKNQMMALSPQYNAGGFGGLGHAPTRQHHRLTID</sequence>
<dbReference type="RefSeq" id="XP_028472872.1">
    <property type="nucleotide sequence ID" value="XM_028618984.1"/>
</dbReference>
<feature type="compositionally biased region" description="Polar residues" evidence="1">
    <location>
        <begin position="1"/>
        <end position="24"/>
    </location>
</feature>
<feature type="transmembrane region" description="Helical" evidence="2">
    <location>
        <begin position="600"/>
        <end position="618"/>
    </location>
</feature>
<keyword evidence="2" id="KW-1133">Transmembrane helix</keyword>
<feature type="compositionally biased region" description="Low complexity" evidence="1">
    <location>
        <begin position="129"/>
        <end position="157"/>
    </location>
</feature>
<dbReference type="Proteomes" id="UP000279236">
    <property type="component" value="Unassembled WGS sequence"/>
</dbReference>
<evidence type="ECO:0000313" key="4">
    <source>
        <dbReference type="Proteomes" id="UP000279236"/>
    </source>
</evidence>
<reference evidence="3 4" key="1">
    <citation type="submission" date="2018-11" db="EMBL/GenBank/DDBJ databases">
        <title>Genome sequence of Apiotrichum porosum DSM 27194.</title>
        <authorList>
            <person name="Aliyu H."/>
            <person name="Gorte O."/>
            <person name="Ochsenreither K."/>
        </authorList>
    </citation>
    <scope>NUCLEOTIDE SEQUENCE [LARGE SCALE GENOMIC DNA]</scope>
    <source>
        <strain evidence="3 4">DSM 27194</strain>
    </source>
</reference>
<dbReference type="OrthoDB" id="2448307at2759"/>
<feature type="transmembrane region" description="Helical" evidence="2">
    <location>
        <begin position="443"/>
        <end position="461"/>
    </location>
</feature>
<feature type="transmembrane region" description="Helical" evidence="2">
    <location>
        <begin position="574"/>
        <end position="593"/>
    </location>
</feature>
<dbReference type="GO" id="GO:0005794">
    <property type="term" value="C:Golgi apparatus"/>
    <property type="evidence" value="ECO:0007669"/>
    <property type="project" value="TreeGrafter"/>
</dbReference>
<feature type="compositionally biased region" description="Polar residues" evidence="1">
    <location>
        <begin position="256"/>
        <end position="283"/>
    </location>
</feature>
<evidence type="ECO:0000256" key="2">
    <source>
        <dbReference type="SAM" id="Phobius"/>
    </source>
</evidence>
<proteinExistence type="predicted"/>
<feature type="transmembrane region" description="Helical" evidence="2">
    <location>
        <begin position="638"/>
        <end position="659"/>
    </location>
</feature>
<feature type="transmembrane region" description="Helical" evidence="2">
    <location>
        <begin position="417"/>
        <end position="436"/>
    </location>
</feature>
<organism evidence="3 4">
    <name type="scientific">Apiotrichum porosum</name>
    <dbReference type="NCBI Taxonomy" id="105984"/>
    <lineage>
        <taxon>Eukaryota</taxon>
        <taxon>Fungi</taxon>
        <taxon>Dikarya</taxon>
        <taxon>Basidiomycota</taxon>
        <taxon>Agaricomycotina</taxon>
        <taxon>Tremellomycetes</taxon>
        <taxon>Trichosporonales</taxon>
        <taxon>Trichosporonaceae</taxon>
        <taxon>Apiotrichum</taxon>
    </lineage>
</organism>
<dbReference type="InterPro" id="IPR040410">
    <property type="entry name" value="UPF0658_Golgi"/>
</dbReference>
<keyword evidence="2" id="KW-0472">Membrane</keyword>